<dbReference type="PROSITE" id="PS50878">
    <property type="entry name" value="RT_POL"/>
    <property type="match status" value="1"/>
</dbReference>
<dbReference type="InterPro" id="IPR000477">
    <property type="entry name" value="RT_dom"/>
</dbReference>
<organism evidence="2 3">
    <name type="scientific">Eubacterium ventriosum</name>
    <dbReference type="NCBI Taxonomy" id="39496"/>
    <lineage>
        <taxon>Bacteria</taxon>
        <taxon>Bacillati</taxon>
        <taxon>Bacillota</taxon>
        <taxon>Clostridia</taxon>
        <taxon>Eubacteriales</taxon>
        <taxon>Eubacteriaceae</taxon>
        <taxon>Eubacterium</taxon>
    </lineage>
</organism>
<dbReference type="EMBL" id="QSFD01000010">
    <property type="protein sequence ID" value="RHA17264.1"/>
    <property type="molecule type" value="Genomic_DNA"/>
</dbReference>
<sequence>MIDKNNDIQQRNIDLLIAGYWYEDLPPVIDIANMKGMIKGIIEKIDNDIYDDFYKTDGIITEYKNTQAPSYIFNDGIEPITFFEFKKNGALREMQIPNLKYYCTFVYNTIAVYDELFSKLYSEPEYDKYVCNSNSYILFNELFHIYKLYDGSEEIIESGIFAVKNNKTTGQLAHEENNVRYLKKQGAKLHSVKVDIESFYPNVYTHYFSKIKDAEPYKDNICCDTYFDFLDYYNMKINNNQTKGIVTGVYSSTISAELLMLCVDYEINNVIGDEVTYIRYVDDLTFFSDSLEEIYSKLPLVQRVLNKYRLRINNNKTETQKSIYNMSYVDMYELKKRFDFFDFDSADIIKYDKEIFYNIKGYVARAYDNNLKSEIKAFLSMFRKAISLKKLCFDIDEKIDLKKHTVAYMLQLACLEPIFASRCYRVIISILDLIDKENKKDEIVKLLKSKNDFINVTHHDSLLQIWHYYVLSKYDAKSNIKELLDSFGSDEINPIILAGFVKEKNAANKELFDYIKKTYSSIVYKEGESSYWMRSIMFSKWWLPLLVIYLKDGKNYSQFYESQHFHEIYKEMKEDK</sequence>
<dbReference type="AlphaFoldDB" id="A0A413R626"/>
<dbReference type="InterPro" id="IPR043128">
    <property type="entry name" value="Rev_trsase/Diguanyl_cyclase"/>
</dbReference>
<dbReference type="RefSeq" id="WP_117971264.1">
    <property type="nucleotide sequence ID" value="NZ_CAUBDO010000009.1"/>
</dbReference>
<evidence type="ECO:0000259" key="1">
    <source>
        <dbReference type="PROSITE" id="PS50878"/>
    </source>
</evidence>
<name>A0A413R626_9FIRM</name>
<proteinExistence type="predicted"/>
<evidence type="ECO:0000313" key="2">
    <source>
        <dbReference type="EMBL" id="RHA17264.1"/>
    </source>
</evidence>
<accession>A0A413R626</accession>
<dbReference type="SUPFAM" id="SSF56672">
    <property type="entry name" value="DNA/RNA polymerases"/>
    <property type="match status" value="1"/>
</dbReference>
<dbReference type="Proteomes" id="UP000284779">
    <property type="component" value="Unassembled WGS sequence"/>
</dbReference>
<keyword evidence="3" id="KW-1185">Reference proteome</keyword>
<dbReference type="CDD" id="cd01646">
    <property type="entry name" value="RT_Bac_retron_I"/>
    <property type="match status" value="1"/>
</dbReference>
<protein>
    <recommendedName>
        <fullName evidence="1">Reverse transcriptase domain-containing protein</fullName>
    </recommendedName>
</protein>
<dbReference type="Pfam" id="PF00078">
    <property type="entry name" value="RVT_1"/>
    <property type="match status" value="1"/>
</dbReference>
<comment type="caution">
    <text evidence="2">The sequence shown here is derived from an EMBL/GenBank/DDBJ whole genome shotgun (WGS) entry which is preliminary data.</text>
</comment>
<evidence type="ECO:0000313" key="3">
    <source>
        <dbReference type="Proteomes" id="UP000284779"/>
    </source>
</evidence>
<reference evidence="2 3" key="1">
    <citation type="submission" date="2018-08" db="EMBL/GenBank/DDBJ databases">
        <title>A genome reference for cultivated species of the human gut microbiota.</title>
        <authorList>
            <person name="Zou Y."/>
            <person name="Xue W."/>
            <person name="Luo G."/>
        </authorList>
    </citation>
    <scope>NUCLEOTIDE SEQUENCE [LARGE SCALE GENOMIC DNA]</scope>
    <source>
        <strain evidence="2 3">AM44-11BH</strain>
    </source>
</reference>
<gene>
    <name evidence="2" type="ORF">DW944_10055</name>
</gene>
<dbReference type="Gene3D" id="3.30.70.270">
    <property type="match status" value="1"/>
</dbReference>
<feature type="domain" description="Reverse transcriptase" evidence="1">
    <location>
        <begin position="1"/>
        <end position="345"/>
    </location>
</feature>
<dbReference type="InterPro" id="IPR043502">
    <property type="entry name" value="DNA/RNA_pol_sf"/>
</dbReference>